<evidence type="ECO:0000259" key="2">
    <source>
        <dbReference type="Pfam" id="PF10400"/>
    </source>
</evidence>
<dbReference type="Proteomes" id="UP000192418">
    <property type="component" value="Unassembled WGS sequence"/>
</dbReference>
<evidence type="ECO:0000313" key="4">
    <source>
        <dbReference type="Proteomes" id="UP000192418"/>
    </source>
</evidence>
<organism evidence="3 4">
    <name type="scientific">Desulfocicer vacuolatum DSM 3385</name>
    <dbReference type="NCBI Taxonomy" id="1121400"/>
    <lineage>
        <taxon>Bacteria</taxon>
        <taxon>Pseudomonadati</taxon>
        <taxon>Thermodesulfobacteriota</taxon>
        <taxon>Desulfobacteria</taxon>
        <taxon>Desulfobacterales</taxon>
        <taxon>Desulfobacteraceae</taxon>
        <taxon>Desulfocicer</taxon>
    </lineage>
</organism>
<dbReference type="InterPro" id="IPR036390">
    <property type="entry name" value="WH_DNA-bd_sf"/>
</dbReference>
<dbReference type="RefSeq" id="WP_084069728.1">
    <property type="nucleotide sequence ID" value="NZ_FWXY01000012.1"/>
</dbReference>
<dbReference type="InterPro" id="IPR018309">
    <property type="entry name" value="Tscrpt_reg_PadR_C"/>
</dbReference>
<dbReference type="InterPro" id="IPR005149">
    <property type="entry name" value="Tscrpt_reg_PadR_N"/>
</dbReference>
<dbReference type="EMBL" id="FWXY01000012">
    <property type="protein sequence ID" value="SMC85679.1"/>
    <property type="molecule type" value="Genomic_DNA"/>
</dbReference>
<evidence type="ECO:0000259" key="1">
    <source>
        <dbReference type="Pfam" id="PF03551"/>
    </source>
</evidence>
<reference evidence="3 4" key="1">
    <citation type="submission" date="2017-04" db="EMBL/GenBank/DDBJ databases">
        <authorList>
            <person name="Afonso C.L."/>
            <person name="Miller P.J."/>
            <person name="Scott M.A."/>
            <person name="Spackman E."/>
            <person name="Goraichik I."/>
            <person name="Dimitrov K.M."/>
            <person name="Suarez D.L."/>
            <person name="Swayne D.E."/>
        </authorList>
    </citation>
    <scope>NUCLEOTIDE SEQUENCE [LARGE SCALE GENOMIC DNA]</scope>
    <source>
        <strain evidence="3 4">DSM 3385</strain>
    </source>
</reference>
<dbReference type="SUPFAM" id="SSF46785">
    <property type="entry name" value="Winged helix' DNA-binding domain"/>
    <property type="match status" value="1"/>
</dbReference>
<name>A0A1W2CKB6_9BACT</name>
<proteinExistence type="predicted"/>
<dbReference type="PANTHER" id="PTHR43252">
    <property type="entry name" value="TRANSCRIPTIONAL REGULATOR YQJI"/>
    <property type="match status" value="1"/>
</dbReference>
<feature type="domain" description="Transcription regulator PadR C-terminal" evidence="2">
    <location>
        <begin position="90"/>
        <end position="155"/>
    </location>
</feature>
<feature type="domain" description="Transcription regulator PadR N-terminal" evidence="1">
    <location>
        <begin position="6"/>
        <end position="77"/>
    </location>
</feature>
<accession>A0A1W2CKB6</accession>
<evidence type="ECO:0000313" key="3">
    <source>
        <dbReference type="EMBL" id="SMC85679.1"/>
    </source>
</evidence>
<dbReference type="AlphaFoldDB" id="A0A1W2CKB6"/>
<dbReference type="STRING" id="1121400.SAMN02746065_112113"/>
<dbReference type="Gene3D" id="6.10.140.190">
    <property type="match status" value="1"/>
</dbReference>
<dbReference type="PANTHER" id="PTHR43252:SF6">
    <property type="entry name" value="NEGATIVE TRANSCRIPTION REGULATOR PADR"/>
    <property type="match status" value="1"/>
</dbReference>
<gene>
    <name evidence="3" type="ORF">SAMN02746065_112113</name>
</gene>
<keyword evidence="4" id="KW-1185">Reference proteome</keyword>
<dbReference type="Gene3D" id="1.10.10.10">
    <property type="entry name" value="Winged helix-like DNA-binding domain superfamily/Winged helix DNA-binding domain"/>
    <property type="match status" value="1"/>
</dbReference>
<sequence length="173" mass="20619">MIEMMLLGFLMDGEKTGYEIKKYMENSTDFFFNTGFSSIYPKFKKMEKDSLVEVTEKIKNGKLNKVYILTDKGEKTFLEWLQSKPHISRIRDEALLKVFFFDHLDQDEIRNQLKDYLEDIKDQVSTLQNIQERFASGKIPPWKMETLAFGIRYYTFLEQSFTEMLTQNDLKEI</sequence>
<dbReference type="InterPro" id="IPR036388">
    <property type="entry name" value="WH-like_DNA-bd_sf"/>
</dbReference>
<dbReference type="Pfam" id="PF10400">
    <property type="entry name" value="Vir_act_alpha_C"/>
    <property type="match status" value="1"/>
</dbReference>
<protein>
    <submittedName>
        <fullName evidence="3">Transcriptional regulator, PadR family</fullName>
    </submittedName>
</protein>
<dbReference type="OrthoDB" id="3186544at2"/>
<dbReference type="Pfam" id="PF03551">
    <property type="entry name" value="PadR"/>
    <property type="match status" value="1"/>
</dbReference>